<reference evidence="2 3" key="1">
    <citation type="submission" date="2020-07" db="EMBL/GenBank/DDBJ databases">
        <authorList>
            <person name="Feng H."/>
        </authorList>
    </citation>
    <scope>NUCLEOTIDE SEQUENCE [LARGE SCALE GENOMIC DNA]</scope>
    <source>
        <strain evidence="3">s-12</strain>
    </source>
</reference>
<organism evidence="2 3">
    <name type="scientific">Bacillus aquiflavi</name>
    <dbReference type="NCBI Taxonomy" id="2672567"/>
    <lineage>
        <taxon>Bacteria</taxon>
        <taxon>Bacillati</taxon>
        <taxon>Bacillota</taxon>
        <taxon>Bacilli</taxon>
        <taxon>Bacillales</taxon>
        <taxon>Bacillaceae</taxon>
        <taxon>Bacillus</taxon>
    </lineage>
</organism>
<dbReference type="AlphaFoldDB" id="A0A7W1X696"/>
<keyword evidence="1" id="KW-1133">Transmembrane helix</keyword>
<name>A0A7W1X696_9BACI</name>
<evidence type="ECO:0000256" key="1">
    <source>
        <dbReference type="SAM" id="Phobius"/>
    </source>
</evidence>
<proteinExistence type="predicted"/>
<keyword evidence="1" id="KW-0812">Transmembrane</keyword>
<comment type="caution">
    <text evidence="2">The sequence shown here is derived from an EMBL/GenBank/DDBJ whole genome shotgun (WGS) entry which is preliminary data.</text>
</comment>
<accession>A0A7W1X696</accession>
<keyword evidence="1" id="KW-0472">Membrane</keyword>
<evidence type="ECO:0000313" key="3">
    <source>
        <dbReference type="Proteomes" id="UP000570010"/>
    </source>
</evidence>
<sequence>MTEIEKNFKFERTVLTLIAHTLALYLSLFMAIFLFSFAYIEGIKIANTEGKVYGGTFIFTVMMAFVFSNLAYTFK</sequence>
<protein>
    <submittedName>
        <fullName evidence="2">Uncharacterized protein</fullName>
    </submittedName>
</protein>
<evidence type="ECO:0000313" key="2">
    <source>
        <dbReference type="EMBL" id="MBA4538362.1"/>
    </source>
</evidence>
<dbReference type="Proteomes" id="UP000570010">
    <property type="component" value="Unassembled WGS sequence"/>
</dbReference>
<gene>
    <name evidence="2" type="ORF">H1Z61_14775</name>
</gene>
<feature type="transmembrane region" description="Helical" evidence="1">
    <location>
        <begin position="52"/>
        <end position="72"/>
    </location>
</feature>
<dbReference type="RefSeq" id="WP_179959048.1">
    <property type="nucleotide sequence ID" value="NZ_JAAIWN010000042.1"/>
</dbReference>
<feature type="transmembrane region" description="Helical" evidence="1">
    <location>
        <begin position="17"/>
        <end position="40"/>
    </location>
</feature>
<dbReference type="EMBL" id="JACEIO010000041">
    <property type="protein sequence ID" value="MBA4538362.1"/>
    <property type="molecule type" value="Genomic_DNA"/>
</dbReference>